<gene>
    <name evidence="2" type="ORF">HMPREF1120_09255</name>
</gene>
<evidence type="ECO:0000313" key="2">
    <source>
        <dbReference type="EMBL" id="EHY61321.1"/>
    </source>
</evidence>
<name>H6CC23_EXODN</name>
<evidence type="ECO:0000313" key="3">
    <source>
        <dbReference type="Proteomes" id="UP000007304"/>
    </source>
</evidence>
<keyword evidence="3" id="KW-1185">Reference proteome</keyword>
<dbReference type="InParanoid" id="H6CC23"/>
<accession>H6CC23</accession>
<dbReference type="RefSeq" id="XP_009161782.1">
    <property type="nucleotide sequence ID" value="XM_009163534.1"/>
</dbReference>
<dbReference type="VEuPathDB" id="FungiDB:HMPREF1120_09255"/>
<dbReference type="EMBL" id="JH226138">
    <property type="protein sequence ID" value="EHY61321.1"/>
    <property type="molecule type" value="Genomic_DNA"/>
</dbReference>
<reference evidence="2" key="1">
    <citation type="submission" date="2011-07" db="EMBL/GenBank/DDBJ databases">
        <title>The Genome Sequence of Exophiala (Wangiella) dermatitidis NIH/UT8656.</title>
        <authorList>
            <consortium name="The Broad Institute Genome Sequencing Platform"/>
            <person name="Cuomo C."/>
            <person name="Wang Z."/>
            <person name="Hunicke-Smith S."/>
            <person name="Szanislo P.J."/>
            <person name="Earl A."/>
            <person name="Young S.K."/>
            <person name="Zeng Q."/>
            <person name="Gargeya S."/>
            <person name="Fitzgerald M."/>
            <person name="Haas B."/>
            <person name="Abouelleil A."/>
            <person name="Alvarado L."/>
            <person name="Arachchi H.M."/>
            <person name="Berlin A."/>
            <person name="Brown A."/>
            <person name="Chapman S.B."/>
            <person name="Chen Z."/>
            <person name="Dunbar C."/>
            <person name="Freedman E."/>
            <person name="Gearin G."/>
            <person name="Gellesch M."/>
            <person name="Goldberg J."/>
            <person name="Griggs A."/>
            <person name="Gujja S."/>
            <person name="Heiman D."/>
            <person name="Howarth C."/>
            <person name="Larson L."/>
            <person name="Lui A."/>
            <person name="MacDonald P.J.P."/>
            <person name="Montmayeur A."/>
            <person name="Murphy C."/>
            <person name="Neiman D."/>
            <person name="Pearson M."/>
            <person name="Priest M."/>
            <person name="Roberts A."/>
            <person name="Saif S."/>
            <person name="Shea T."/>
            <person name="Shenoy N."/>
            <person name="Sisk P."/>
            <person name="Stolte C."/>
            <person name="Sykes S."/>
            <person name="Wortman J."/>
            <person name="Nusbaum C."/>
            <person name="Birren B."/>
        </authorList>
    </citation>
    <scope>NUCLEOTIDE SEQUENCE</scope>
    <source>
        <strain evidence="2">NIH/UT8656</strain>
    </source>
</reference>
<evidence type="ECO:0000256" key="1">
    <source>
        <dbReference type="SAM" id="MobiDB-lite"/>
    </source>
</evidence>
<protein>
    <submittedName>
        <fullName evidence="2">Uncharacterized protein</fullName>
    </submittedName>
</protein>
<feature type="region of interest" description="Disordered" evidence="1">
    <location>
        <begin position="122"/>
        <end position="141"/>
    </location>
</feature>
<dbReference type="GeneID" id="20313894"/>
<feature type="compositionally biased region" description="Basic and acidic residues" evidence="1">
    <location>
        <begin position="122"/>
        <end position="131"/>
    </location>
</feature>
<dbReference type="Proteomes" id="UP000007304">
    <property type="component" value="Unassembled WGS sequence"/>
</dbReference>
<sequence length="141" mass="15466">MVVGSLLAELFLDMFVQVCIKLSGLPFFDGLSRLILPAFLIETLAYVLLEPGNGSSDMRVIEDKIHRDGADKSPGIVQLILAIWRGHAVDDCTLFSFVVPVMPTRDACHQEAVDVLFQDRRGGVKDSEGRPGARVSFGSLY</sequence>
<dbReference type="AlphaFoldDB" id="H6CC23"/>
<dbReference type="HOGENOM" id="CLU_1825286_0_0_1"/>
<proteinExistence type="predicted"/>
<organism evidence="2 3">
    <name type="scientific">Exophiala dermatitidis (strain ATCC 34100 / CBS 525.76 / NIH/UT8656)</name>
    <name type="common">Black yeast</name>
    <name type="synonym">Wangiella dermatitidis</name>
    <dbReference type="NCBI Taxonomy" id="858893"/>
    <lineage>
        <taxon>Eukaryota</taxon>
        <taxon>Fungi</taxon>
        <taxon>Dikarya</taxon>
        <taxon>Ascomycota</taxon>
        <taxon>Pezizomycotina</taxon>
        <taxon>Eurotiomycetes</taxon>
        <taxon>Chaetothyriomycetidae</taxon>
        <taxon>Chaetothyriales</taxon>
        <taxon>Herpotrichiellaceae</taxon>
        <taxon>Exophiala</taxon>
    </lineage>
</organism>